<proteinExistence type="predicted"/>
<reference evidence="1" key="1">
    <citation type="journal article" date="2021" name="Proc. Natl. Acad. Sci. U.S.A.">
        <title>A Catalog of Tens of Thousands of Viruses from Human Metagenomes Reveals Hidden Associations with Chronic Diseases.</title>
        <authorList>
            <person name="Tisza M.J."/>
            <person name="Buck C.B."/>
        </authorList>
    </citation>
    <scope>NUCLEOTIDE SEQUENCE</scope>
    <source>
        <strain evidence="1">CtuoI59</strain>
    </source>
</reference>
<protein>
    <submittedName>
        <fullName evidence="1">Uncharacterized protein</fullName>
    </submittedName>
</protein>
<dbReference type="EMBL" id="BK033130">
    <property type="protein sequence ID" value="DAE46949.1"/>
    <property type="molecule type" value="Genomic_DNA"/>
</dbReference>
<organism evidence="1">
    <name type="scientific">Ackermannviridae sp</name>
    <dbReference type="NCBI Taxonomy" id="2831612"/>
    <lineage>
        <taxon>Viruses</taxon>
        <taxon>Duplodnaviria</taxon>
        <taxon>Heunggongvirae</taxon>
        <taxon>Uroviricota</taxon>
        <taxon>Caudoviricetes</taxon>
        <taxon>Pantevenvirales</taxon>
        <taxon>Ackermannviridae</taxon>
    </lineage>
</organism>
<accession>A0A8S5RR29</accession>
<evidence type="ECO:0000313" key="1">
    <source>
        <dbReference type="EMBL" id="DAE46949.1"/>
    </source>
</evidence>
<name>A0A8S5RR29_9CAUD</name>
<sequence length="48" mass="5989">MRHIFAFHQRFYVRNIQNIHPRISIYSVLNLSFRFGSLHFQPKRVRFL</sequence>